<keyword evidence="2" id="KW-1185">Reference proteome</keyword>
<sequence>MVVYRCRRCGRRIGEYPGAWDDPLLGLVQLSAEDQRAFVAPVSADVTEVRILCEHCLPVPYDEGLWYN</sequence>
<dbReference type="Pfam" id="PF10955">
    <property type="entry name" value="Fin"/>
    <property type="match status" value="1"/>
</dbReference>
<proteinExistence type="predicted"/>
<reference evidence="1 2" key="1">
    <citation type="journal article" date="2019" name="Sci. Rep.">
        <title>Sulfobacillus thermotolerans: new insights into resistance and metabolic capacities of acidophilic chemolithotrophs.</title>
        <authorList>
            <person name="Panyushkina A.E."/>
            <person name="Babenko V.V."/>
            <person name="Nikitina A.S."/>
            <person name="Selezneva O.V."/>
            <person name="Tsaplina I.A."/>
            <person name="Letarova M.A."/>
            <person name="Kostryukova E.S."/>
            <person name="Letarov A.V."/>
        </authorList>
    </citation>
    <scope>NUCLEOTIDE SEQUENCE [LARGE SCALE GENOMIC DNA]</scope>
    <source>
        <strain evidence="1 2">Kr1</strain>
    </source>
</reference>
<name>A0ABM6RN95_9FIRM</name>
<gene>
    <name evidence="1" type="ORF">BXT84_01530</name>
</gene>
<accession>A0ABM6RN95</accession>
<dbReference type="InterPro" id="IPR020115">
    <property type="entry name" value="Fin"/>
</dbReference>
<organism evidence="1 2">
    <name type="scientific">Sulfobacillus thermotolerans</name>
    <dbReference type="NCBI Taxonomy" id="338644"/>
    <lineage>
        <taxon>Bacteria</taxon>
        <taxon>Bacillati</taxon>
        <taxon>Bacillota</taxon>
        <taxon>Clostridia</taxon>
        <taxon>Eubacteriales</taxon>
        <taxon>Clostridiales Family XVII. Incertae Sedis</taxon>
        <taxon>Sulfobacillus</taxon>
    </lineage>
</organism>
<dbReference type="RefSeq" id="WP_103376064.1">
    <property type="nucleotide sequence ID" value="NZ_CP133983.1"/>
</dbReference>
<dbReference type="EMBL" id="CP019454">
    <property type="protein sequence ID" value="AUW92796.1"/>
    <property type="molecule type" value="Genomic_DNA"/>
</dbReference>
<evidence type="ECO:0008006" key="3">
    <source>
        <dbReference type="Google" id="ProtNLM"/>
    </source>
</evidence>
<protein>
    <recommendedName>
        <fullName evidence="3">DUF2757 domain-containing protein</fullName>
    </recommendedName>
</protein>
<evidence type="ECO:0000313" key="2">
    <source>
        <dbReference type="Proteomes" id="UP000325292"/>
    </source>
</evidence>
<dbReference type="Proteomes" id="UP000325292">
    <property type="component" value="Chromosome"/>
</dbReference>
<evidence type="ECO:0000313" key="1">
    <source>
        <dbReference type="EMBL" id="AUW92796.1"/>
    </source>
</evidence>